<dbReference type="InterPro" id="IPR029058">
    <property type="entry name" value="AB_hydrolase_fold"/>
</dbReference>
<dbReference type="RefSeq" id="WP_345250735.1">
    <property type="nucleotide sequence ID" value="NZ_BAABFO010000015.1"/>
</dbReference>
<dbReference type="EMBL" id="BAABFO010000015">
    <property type="protein sequence ID" value="GAA4336384.1"/>
    <property type="molecule type" value="Genomic_DNA"/>
</dbReference>
<accession>A0ABP8H9S8</accession>
<reference evidence="4" key="1">
    <citation type="journal article" date="2019" name="Int. J. Syst. Evol. Microbiol.">
        <title>The Global Catalogue of Microorganisms (GCM) 10K type strain sequencing project: providing services to taxonomists for standard genome sequencing and annotation.</title>
        <authorList>
            <consortium name="The Broad Institute Genomics Platform"/>
            <consortium name="The Broad Institute Genome Sequencing Center for Infectious Disease"/>
            <person name="Wu L."/>
            <person name="Ma J."/>
        </authorList>
    </citation>
    <scope>NUCLEOTIDE SEQUENCE [LARGE SCALE GENOMIC DNA]</scope>
    <source>
        <strain evidence="4">JCM 17666</strain>
    </source>
</reference>
<gene>
    <name evidence="3" type="ORF">GCM10023144_30640</name>
</gene>
<evidence type="ECO:0000259" key="2">
    <source>
        <dbReference type="Pfam" id="PF20434"/>
    </source>
</evidence>
<sequence length="274" mass="30240">MCGFDFDTEDIEFRQVAGQRLSGRLYRPRGAGETPLLVDVHGGAWINGDRLTNASIHEALARDGIAVFAIDFRLPPVARYPDTVADVNAGLRWALRHARDLGSRRELVGGLGTSSGGHLMALNLLRPNDPLYAEEPGTGGLFDYVILCWPIVDPLARYKMVTAKGIDRLVDAHHQFWPSVADMEKGNPQLIVERGEFERPLPNALLIQGTQDGNVDHYRADMFGAAYRAAGGRAEVLKYEGEPHVFMTAKPDAPATLDALEHMKRFVREQTAGR</sequence>
<feature type="domain" description="BD-FAE-like" evidence="2">
    <location>
        <begin position="26"/>
        <end position="127"/>
    </location>
</feature>
<organism evidence="3 4">
    <name type="scientific">Pigmentiphaga soli</name>
    <dbReference type="NCBI Taxonomy" id="1007095"/>
    <lineage>
        <taxon>Bacteria</taxon>
        <taxon>Pseudomonadati</taxon>
        <taxon>Pseudomonadota</taxon>
        <taxon>Betaproteobacteria</taxon>
        <taxon>Burkholderiales</taxon>
        <taxon>Alcaligenaceae</taxon>
        <taxon>Pigmentiphaga</taxon>
    </lineage>
</organism>
<keyword evidence="1" id="KW-0378">Hydrolase</keyword>
<proteinExistence type="predicted"/>
<protein>
    <recommendedName>
        <fullName evidence="2">BD-FAE-like domain-containing protein</fullName>
    </recommendedName>
</protein>
<dbReference type="PANTHER" id="PTHR48081">
    <property type="entry name" value="AB HYDROLASE SUPERFAMILY PROTEIN C4A8.06C"/>
    <property type="match status" value="1"/>
</dbReference>
<dbReference type="SUPFAM" id="SSF53474">
    <property type="entry name" value="alpha/beta-Hydrolases"/>
    <property type="match status" value="1"/>
</dbReference>
<evidence type="ECO:0000313" key="4">
    <source>
        <dbReference type="Proteomes" id="UP001501671"/>
    </source>
</evidence>
<dbReference type="InterPro" id="IPR050300">
    <property type="entry name" value="GDXG_lipolytic_enzyme"/>
</dbReference>
<keyword evidence="4" id="KW-1185">Reference proteome</keyword>
<name>A0ABP8H9S8_9BURK</name>
<dbReference type="InterPro" id="IPR049492">
    <property type="entry name" value="BD-FAE-like_dom"/>
</dbReference>
<dbReference type="Gene3D" id="3.40.50.1820">
    <property type="entry name" value="alpha/beta hydrolase"/>
    <property type="match status" value="1"/>
</dbReference>
<comment type="caution">
    <text evidence="3">The sequence shown here is derived from an EMBL/GenBank/DDBJ whole genome shotgun (WGS) entry which is preliminary data.</text>
</comment>
<dbReference type="Proteomes" id="UP001501671">
    <property type="component" value="Unassembled WGS sequence"/>
</dbReference>
<dbReference type="Pfam" id="PF20434">
    <property type="entry name" value="BD-FAE"/>
    <property type="match status" value="1"/>
</dbReference>
<evidence type="ECO:0000256" key="1">
    <source>
        <dbReference type="ARBA" id="ARBA00022801"/>
    </source>
</evidence>
<evidence type="ECO:0000313" key="3">
    <source>
        <dbReference type="EMBL" id="GAA4336384.1"/>
    </source>
</evidence>